<organism evidence="1 2">
    <name type="scientific">Granulicatella balaenopterae</name>
    <dbReference type="NCBI Taxonomy" id="137733"/>
    <lineage>
        <taxon>Bacteria</taxon>
        <taxon>Bacillati</taxon>
        <taxon>Bacillota</taxon>
        <taxon>Bacilli</taxon>
        <taxon>Lactobacillales</taxon>
        <taxon>Carnobacteriaceae</taxon>
        <taxon>Granulicatella</taxon>
    </lineage>
</organism>
<reference evidence="1 2" key="1">
    <citation type="submission" date="2016-10" db="EMBL/GenBank/DDBJ databases">
        <authorList>
            <person name="de Groot N.N."/>
        </authorList>
    </citation>
    <scope>NUCLEOTIDE SEQUENCE [LARGE SCALE GENOMIC DNA]</scope>
    <source>
        <strain evidence="1 2">DSM 15827</strain>
    </source>
</reference>
<evidence type="ECO:0000313" key="2">
    <source>
        <dbReference type="Proteomes" id="UP000198556"/>
    </source>
</evidence>
<accession>A0A1H9JIT2</accession>
<dbReference type="RefSeq" id="WP_177159513.1">
    <property type="nucleotide sequence ID" value="NZ_FOGF01000009.1"/>
</dbReference>
<dbReference type="STRING" id="137733.SAMN05421767_1097"/>
<keyword evidence="2" id="KW-1185">Reference proteome</keyword>
<dbReference type="EMBL" id="FOGF01000009">
    <property type="protein sequence ID" value="SEQ86465.1"/>
    <property type="molecule type" value="Genomic_DNA"/>
</dbReference>
<dbReference type="Proteomes" id="UP000198556">
    <property type="component" value="Unassembled WGS sequence"/>
</dbReference>
<proteinExistence type="predicted"/>
<name>A0A1H9JIT2_9LACT</name>
<evidence type="ECO:0000313" key="1">
    <source>
        <dbReference type="EMBL" id="SEQ86465.1"/>
    </source>
</evidence>
<sequence>MYAIICEGAAEEAILDVLLDNKLLKLSKKDLLENKVHRTRSAKNFFDKHMRLSFSEKVYIYRILDSKRESFTIPKKIEREYRGKFEVKNVITAPEIEILVIISEGQYSKYQKSKLKPSEYCKQILKIQKIKEYKYVYEYFSDISRLLDAITKYRELVKKDSEYQMLYDLLDNKFKN</sequence>
<gene>
    <name evidence="1" type="ORF">SAMN05421767_1097</name>
</gene>
<protein>
    <submittedName>
        <fullName evidence="1">Uncharacterized protein</fullName>
    </submittedName>
</protein>
<dbReference type="AlphaFoldDB" id="A0A1H9JIT2"/>